<keyword evidence="15" id="KW-0472">Membrane</keyword>
<evidence type="ECO:0000259" key="16">
    <source>
        <dbReference type="SMART" id="SM00235"/>
    </source>
</evidence>
<keyword evidence="4" id="KW-0677">Repeat</keyword>
<feature type="binding site" evidence="12">
    <location>
        <position position="346"/>
    </location>
    <ligand>
        <name>Ca(2+)</name>
        <dbReference type="ChEBI" id="CHEBI:29108"/>
        <label>4</label>
    </ligand>
</feature>
<feature type="binding site" evidence="12">
    <location>
        <position position="395"/>
    </location>
    <ligand>
        <name>Ca(2+)</name>
        <dbReference type="ChEBI" id="CHEBI:29108"/>
        <label>4</label>
    </ligand>
</feature>
<feature type="binding site" description="in inhibited form" evidence="12">
    <location>
        <position position="103"/>
    </location>
    <ligand>
        <name>Zn(2+)</name>
        <dbReference type="ChEBI" id="CHEBI:29105"/>
        <label>2</label>
        <note>catalytic</note>
    </ligand>
</feature>
<dbReference type="GO" id="GO:0008237">
    <property type="term" value="F:metallopeptidase activity"/>
    <property type="evidence" value="ECO:0007669"/>
    <property type="project" value="UniProtKB-KW"/>
</dbReference>
<feature type="binding site" evidence="12">
    <location>
        <position position="238"/>
    </location>
    <ligand>
        <name>Ca(2+)</name>
        <dbReference type="ChEBI" id="CHEBI:29108"/>
        <label>1</label>
    </ligand>
</feature>
<feature type="binding site" evidence="11">
    <location>
        <position position="261"/>
    </location>
    <ligand>
        <name>Zn(2+)</name>
        <dbReference type="ChEBI" id="CHEBI:29105"/>
        <label>2</label>
        <note>catalytic</note>
    </ligand>
</feature>
<evidence type="ECO:0000313" key="18">
    <source>
        <dbReference type="Proteomes" id="UP001591681"/>
    </source>
</evidence>
<proteinExistence type="inferred from homology"/>
<evidence type="ECO:0000256" key="13">
    <source>
        <dbReference type="PIRSR" id="PIRSR621190-4"/>
    </source>
</evidence>
<name>A0ABD1KPT5_9TELE</name>
<dbReference type="Proteomes" id="UP001591681">
    <property type="component" value="Unassembled WGS sequence"/>
</dbReference>
<dbReference type="InterPro" id="IPR021190">
    <property type="entry name" value="Pept_M10A"/>
</dbReference>
<feature type="binding site" evidence="12">
    <location>
        <position position="448"/>
    </location>
    <ligand>
        <name>Ca(2+)</name>
        <dbReference type="ChEBI" id="CHEBI:29108"/>
        <label>5</label>
    </ligand>
</feature>
<dbReference type="Pfam" id="PF00045">
    <property type="entry name" value="Hemopexin"/>
    <property type="match status" value="4"/>
</dbReference>
<feature type="binding site" evidence="12">
    <location>
        <position position="206"/>
    </location>
    <ligand>
        <name>Zn(2+)</name>
        <dbReference type="ChEBI" id="CHEBI:29105"/>
        <label>1</label>
    </ligand>
</feature>
<evidence type="ECO:0000313" key="17">
    <source>
        <dbReference type="EMBL" id="KAL2101153.1"/>
    </source>
</evidence>
<protein>
    <recommendedName>
        <fullName evidence="16">Peptidase metallopeptidase domain-containing protein</fullName>
    </recommendedName>
</protein>
<gene>
    <name evidence="17" type="ORF">ACEWY4_002914</name>
</gene>
<keyword evidence="2" id="KW-0645">Protease</keyword>
<dbReference type="Gene3D" id="2.110.10.10">
    <property type="entry name" value="Hemopexin-like domain"/>
    <property type="match status" value="1"/>
</dbReference>
<dbReference type="InterPro" id="IPR036375">
    <property type="entry name" value="Hemopexin-like_dom_sf"/>
</dbReference>
<keyword evidence="3 11" id="KW-0479">Metal-binding</keyword>
<dbReference type="SMART" id="SM00235">
    <property type="entry name" value="ZnMc"/>
    <property type="match status" value="1"/>
</dbReference>
<dbReference type="EMBL" id="JBHFQA010000003">
    <property type="protein sequence ID" value="KAL2101153.1"/>
    <property type="molecule type" value="Genomic_DNA"/>
</dbReference>
<comment type="cofactor">
    <cofactor evidence="12">
        <name>Zn(2+)</name>
        <dbReference type="ChEBI" id="CHEBI:29105"/>
    </cofactor>
    <text evidence="12">Binds 2 Zn(2+) ions per subunit.</text>
</comment>
<comment type="cofactor">
    <cofactor evidence="12">
        <name>Ca(2+)</name>
        <dbReference type="ChEBI" id="CHEBI:29108"/>
    </cofactor>
    <text evidence="12">Can bind about 5 Ca(2+) ions per subunit.</text>
</comment>
<evidence type="ECO:0000256" key="6">
    <source>
        <dbReference type="ARBA" id="ARBA00022833"/>
    </source>
</evidence>
<feature type="binding site" evidence="12">
    <location>
        <position position="233"/>
    </location>
    <ligand>
        <name>Zn(2+)</name>
        <dbReference type="ChEBI" id="CHEBI:29105"/>
        <label>1</label>
    </ligand>
</feature>
<evidence type="ECO:0000256" key="3">
    <source>
        <dbReference type="ARBA" id="ARBA00022723"/>
    </source>
</evidence>
<dbReference type="Gene3D" id="3.40.390.10">
    <property type="entry name" value="Collagenase (Catalytic Domain)"/>
    <property type="match status" value="1"/>
</dbReference>
<feature type="binding site" evidence="12">
    <location>
        <position position="219"/>
    </location>
    <ligand>
        <name>Zn(2+)</name>
        <dbReference type="ChEBI" id="CHEBI:29105"/>
        <label>1</label>
    </ligand>
</feature>
<feature type="binding site" evidence="12">
    <location>
        <position position="235"/>
    </location>
    <ligand>
        <name>Ca(2+)</name>
        <dbReference type="ChEBI" id="CHEBI:29108"/>
        <label>3</label>
    </ligand>
</feature>
<feature type="binding site" evidence="12">
    <location>
        <position position="236"/>
    </location>
    <ligand>
        <name>Ca(2+)</name>
        <dbReference type="ChEBI" id="CHEBI:29108"/>
        <label>1</label>
    </ligand>
</feature>
<reference evidence="17 18" key="1">
    <citation type="submission" date="2024-09" db="EMBL/GenBank/DDBJ databases">
        <title>A chromosome-level genome assembly of Gray's grenadier anchovy, Coilia grayii.</title>
        <authorList>
            <person name="Fu Z."/>
        </authorList>
    </citation>
    <scope>NUCLEOTIDE SEQUENCE [LARGE SCALE GENOMIC DNA]</scope>
    <source>
        <strain evidence="17">G4</strain>
        <tissue evidence="17">Muscle</tissue>
    </source>
</reference>
<feature type="domain" description="Peptidase metallopeptidase" evidence="16">
    <location>
        <begin position="130"/>
        <end position="305"/>
    </location>
</feature>
<dbReference type="PANTHER" id="PTHR10201:SF287">
    <property type="entry name" value="MATRIX METALLOPEPTIDASE 25B-RELATED"/>
    <property type="match status" value="1"/>
</dbReference>
<accession>A0ABD1KPT5</accession>
<dbReference type="PROSITE" id="PS51642">
    <property type="entry name" value="HEMOPEXIN_2"/>
    <property type="match status" value="3"/>
</dbReference>
<dbReference type="PRINTS" id="PR00138">
    <property type="entry name" value="MATRIXIN"/>
</dbReference>
<dbReference type="PIRSF" id="PIRSF001191">
    <property type="entry name" value="Peptidase_M10A_matrix"/>
    <property type="match status" value="1"/>
</dbReference>
<dbReference type="InterPro" id="IPR036365">
    <property type="entry name" value="PGBD-like_sf"/>
</dbReference>
<dbReference type="GO" id="GO:0006508">
    <property type="term" value="P:proteolysis"/>
    <property type="evidence" value="ECO:0007669"/>
    <property type="project" value="UniProtKB-KW"/>
</dbReference>
<dbReference type="FunFam" id="2.110.10.10:FF:000018">
    <property type="entry name" value="Matrix metallopeptidase 25b"/>
    <property type="match status" value="1"/>
</dbReference>
<feature type="binding site" evidence="12">
    <location>
        <position position="238"/>
    </location>
    <ligand>
        <name>Ca(2+)</name>
        <dbReference type="ChEBI" id="CHEBI:29108"/>
        <label>3</label>
    </ligand>
</feature>
<dbReference type="CDD" id="cd00094">
    <property type="entry name" value="HX"/>
    <property type="match status" value="1"/>
</dbReference>
<dbReference type="InterPro" id="IPR033739">
    <property type="entry name" value="M10A_MMP"/>
</dbReference>
<feature type="binding site" evidence="11">
    <location>
        <position position="257"/>
    </location>
    <ligand>
        <name>Zn(2+)</name>
        <dbReference type="ChEBI" id="CHEBI:29105"/>
        <label>2</label>
        <note>catalytic</note>
    </ligand>
</feature>
<dbReference type="InterPro" id="IPR024079">
    <property type="entry name" value="MetalloPept_cat_dom_sf"/>
</dbReference>
<keyword evidence="18" id="KW-1185">Reference proteome</keyword>
<dbReference type="AlphaFoldDB" id="A0ABD1KPT5"/>
<dbReference type="PANTHER" id="PTHR10201">
    <property type="entry name" value="MATRIX METALLOPROTEINASE"/>
    <property type="match status" value="1"/>
</dbReference>
<evidence type="ECO:0000256" key="14">
    <source>
        <dbReference type="PROSITE-ProRule" id="PRU01011"/>
    </source>
</evidence>
<dbReference type="InterPro" id="IPR006026">
    <property type="entry name" value="Peptidase_Metallo"/>
</dbReference>
<dbReference type="Pfam" id="PF00413">
    <property type="entry name" value="Peptidase_M10"/>
    <property type="match status" value="1"/>
</dbReference>
<feature type="active site" evidence="10">
    <location>
        <position position="258"/>
    </location>
</feature>
<dbReference type="FunFam" id="3.40.390.10:FF:000070">
    <property type="entry name" value="Matrix metallopeptidase 25b"/>
    <property type="match status" value="1"/>
</dbReference>
<feature type="binding site" evidence="11">
    <location>
        <position position="267"/>
    </location>
    <ligand>
        <name>Zn(2+)</name>
        <dbReference type="ChEBI" id="CHEBI:29105"/>
        <label>2</label>
        <note>catalytic</note>
    </ligand>
</feature>
<comment type="caution">
    <text evidence="17">The sequence shown here is derived from an EMBL/GenBank/DDBJ whole genome shotgun (WGS) entry which is preliminary data.</text>
</comment>
<evidence type="ECO:0000256" key="7">
    <source>
        <dbReference type="ARBA" id="ARBA00022837"/>
    </source>
</evidence>
<dbReference type="GO" id="GO:0046872">
    <property type="term" value="F:metal ion binding"/>
    <property type="evidence" value="ECO:0007669"/>
    <property type="project" value="UniProtKB-KW"/>
</dbReference>
<feature type="modified residue" description="Phosphotyrosine; by PKDCC" evidence="13">
    <location>
        <position position="425"/>
    </location>
</feature>
<dbReference type="InterPro" id="IPR001818">
    <property type="entry name" value="Pept_M10_metallopeptidase"/>
</dbReference>
<evidence type="ECO:0000256" key="2">
    <source>
        <dbReference type="ARBA" id="ARBA00022670"/>
    </source>
</evidence>
<evidence type="ECO:0000256" key="11">
    <source>
        <dbReference type="PIRSR" id="PIRSR001191-2"/>
    </source>
</evidence>
<keyword evidence="15" id="KW-1133">Transmembrane helix</keyword>
<feature type="binding site" evidence="12">
    <location>
        <position position="496"/>
    </location>
    <ligand>
        <name>Ca(2+)</name>
        <dbReference type="ChEBI" id="CHEBI:29108"/>
        <label>4</label>
    </ligand>
</feature>
<dbReference type="InterPro" id="IPR000585">
    <property type="entry name" value="Hemopexin-like_dom"/>
</dbReference>
<feature type="repeat" description="Hemopexin" evidence="14">
    <location>
        <begin position="391"/>
        <end position="436"/>
    </location>
</feature>
<feature type="repeat" description="Hemopexin" evidence="14">
    <location>
        <begin position="338"/>
        <end position="387"/>
    </location>
</feature>
<evidence type="ECO:0000256" key="9">
    <source>
        <dbReference type="ARBA" id="ARBA00023145"/>
    </source>
</evidence>
<dbReference type="Pfam" id="PF01471">
    <property type="entry name" value="PG_binding_1"/>
    <property type="match status" value="1"/>
</dbReference>
<evidence type="ECO:0000256" key="4">
    <source>
        <dbReference type="ARBA" id="ARBA00022737"/>
    </source>
</evidence>
<feature type="repeat" description="Hemopexin" evidence="14">
    <location>
        <begin position="442"/>
        <end position="492"/>
    </location>
</feature>
<feature type="binding site" evidence="12">
    <location>
        <position position="194"/>
    </location>
    <ligand>
        <name>Ca(2+)</name>
        <dbReference type="ChEBI" id="CHEBI:29108"/>
        <label>2</label>
    </ligand>
</feature>
<keyword evidence="7 12" id="KW-0106">Calcium</keyword>
<evidence type="ECO:0000256" key="10">
    <source>
        <dbReference type="PIRSR" id="PIRSR001191-1"/>
    </source>
</evidence>
<comment type="similarity">
    <text evidence="1">Belongs to the peptidase M10A family.</text>
</comment>
<dbReference type="SUPFAM" id="SSF55486">
    <property type="entry name" value="Metalloproteases ('zincins'), catalytic domain"/>
    <property type="match status" value="1"/>
</dbReference>
<evidence type="ECO:0000256" key="8">
    <source>
        <dbReference type="ARBA" id="ARBA00023049"/>
    </source>
</evidence>
<feature type="transmembrane region" description="Helical" evidence="15">
    <location>
        <begin position="7"/>
        <end position="28"/>
    </location>
</feature>
<keyword evidence="15" id="KW-0812">Transmembrane</keyword>
<dbReference type="CDD" id="cd04278">
    <property type="entry name" value="ZnMc_MMP"/>
    <property type="match status" value="1"/>
</dbReference>
<keyword evidence="6 11" id="KW-0862">Zinc</keyword>
<evidence type="ECO:0000256" key="1">
    <source>
        <dbReference type="ARBA" id="ARBA00010370"/>
    </source>
</evidence>
<feature type="binding site" evidence="12">
    <location>
        <position position="275"/>
    </location>
    <ligand>
        <name>Zn(2+)</name>
        <dbReference type="ChEBI" id="CHEBI:29105"/>
        <label>2</label>
        <note>catalytic</note>
    </ligand>
</feature>
<keyword evidence="8" id="KW-0482">Metalloprotease</keyword>
<keyword evidence="5" id="KW-0378">Hydrolase</keyword>
<feature type="binding site" evidence="12">
    <location>
        <position position="211"/>
    </location>
    <ligand>
        <name>Ca(2+)</name>
        <dbReference type="ChEBI" id="CHEBI:29108"/>
        <label>3</label>
    </ligand>
</feature>
<evidence type="ECO:0000256" key="15">
    <source>
        <dbReference type="SAM" id="Phobius"/>
    </source>
</evidence>
<keyword evidence="9" id="KW-0865">Zymogen</keyword>
<feature type="binding site" evidence="12">
    <location>
        <position position="348"/>
    </location>
    <ligand>
        <name>Ca(2+)</name>
        <dbReference type="ChEBI" id="CHEBI:29108"/>
        <label>5</label>
    </ligand>
</feature>
<feature type="binding site" evidence="12">
    <location>
        <position position="212"/>
    </location>
    <ligand>
        <name>Ca(2+)</name>
        <dbReference type="ChEBI" id="CHEBI:29108"/>
        <label>3</label>
    </ligand>
</feature>
<dbReference type="InterPro" id="IPR018487">
    <property type="entry name" value="Hemopexin-like_repeat"/>
</dbReference>
<dbReference type="SUPFAM" id="SSF50923">
    <property type="entry name" value="Hemopexin-like domain"/>
    <property type="match status" value="1"/>
</dbReference>
<feature type="binding site" evidence="12">
    <location>
        <position position="204"/>
    </location>
    <ligand>
        <name>Zn(2+)</name>
        <dbReference type="ChEBI" id="CHEBI:29105"/>
        <label>1</label>
    </ligand>
</feature>
<evidence type="ECO:0000256" key="12">
    <source>
        <dbReference type="PIRSR" id="PIRSR621190-2"/>
    </source>
</evidence>
<dbReference type="SMART" id="SM00120">
    <property type="entry name" value="HX"/>
    <property type="match status" value="4"/>
</dbReference>
<sequence length="585" mass="66170">MYVFRIIWTTLFHEMVAYVLVIVGPILFSISSVTSAPTADQYSRGVDWLSRYGYLPPPDVRSGRLHTKETIERAIREMQRFAGLQETGTLDRATSELMEKPRCSLPDIIGTEDLLRRRKKRKRKKRYSLTGLSWHKHDITWSVLNFPSPSRSPWLRPDLVETLLTYALRAWGSHTPLRFHLVHPMPGGQRQDVDIEVSFPRGYHDDGYPFDGRGGTLAHAFFPETGDMAGNTHFDDGEHWSYGDMNGTTDLFAVAVHEFGHALGLSHSSYNPSIMRPYYQGSVGDFRHYTLPRDDQLGIQALYGRGDSTLPTPEMPKLPSIPSLLPPRPTDHAQPALPNRCDGGYDAIANIRGEVFFFKGKFFWRVQHSGSLLSFIPALIKNFWIGLPPTMERIDAVYERSNGHIVFFIGNQYWVFKDRAALPEYPRPLADWGMRTSAGHFPAKLEAAFVWAHNGKTYLFSGGEFWRFDERGSDMRQEVGYPKQTTLWAGVPSDPDDIISWGDGDTYFFKGSSYWVLRRGGLNEGDIQAKSTVVDWMKCDPPIPEPTSTPKVLPPCCCRGLALAPSALHFISALSLVLICHMLPL</sequence>
<organism evidence="17 18">
    <name type="scientific">Coilia grayii</name>
    <name type="common">Gray's grenadier anchovy</name>
    <dbReference type="NCBI Taxonomy" id="363190"/>
    <lineage>
        <taxon>Eukaryota</taxon>
        <taxon>Metazoa</taxon>
        <taxon>Chordata</taxon>
        <taxon>Craniata</taxon>
        <taxon>Vertebrata</taxon>
        <taxon>Euteleostomi</taxon>
        <taxon>Actinopterygii</taxon>
        <taxon>Neopterygii</taxon>
        <taxon>Teleostei</taxon>
        <taxon>Clupei</taxon>
        <taxon>Clupeiformes</taxon>
        <taxon>Clupeoidei</taxon>
        <taxon>Engraulidae</taxon>
        <taxon>Coilinae</taxon>
        <taxon>Coilia</taxon>
    </lineage>
</organism>
<dbReference type="InterPro" id="IPR002477">
    <property type="entry name" value="Peptidoglycan-bd-like"/>
</dbReference>
<evidence type="ECO:0000256" key="5">
    <source>
        <dbReference type="ARBA" id="ARBA00022801"/>
    </source>
</evidence>
<dbReference type="SUPFAM" id="SSF47090">
    <property type="entry name" value="PGBD-like"/>
    <property type="match status" value="1"/>
</dbReference>